<dbReference type="InterPro" id="IPR010982">
    <property type="entry name" value="Lambda_DNA-bd_dom_sf"/>
</dbReference>
<dbReference type="SUPFAM" id="SSF51182">
    <property type="entry name" value="RmlC-like cupins"/>
    <property type="match status" value="1"/>
</dbReference>
<dbReference type="PANTHER" id="PTHR46797">
    <property type="entry name" value="HTH-TYPE TRANSCRIPTIONAL REGULATOR"/>
    <property type="match status" value="1"/>
</dbReference>
<dbReference type="InterPro" id="IPR011051">
    <property type="entry name" value="RmlC_Cupin_sf"/>
</dbReference>
<proteinExistence type="predicted"/>
<dbReference type="CDD" id="cd00093">
    <property type="entry name" value="HTH_XRE"/>
    <property type="match status" value="1"/>
</dbReference>
<evidence type="ECO:0000259" key="2">
    <source>
        <dbReference type="PROSITE" id="PS50943"/>
    </source>
</evidence>
<protein>
    <submittedName>
        <fullName evidence="3">XRE family transcriptional regulator</fullName>
    </submittedName>
</protein>
<accession>A0ABX9DHD5</accession>
<dbReference type="CDD" id="cd02209">
    <property type="entry name" value="cupin_XRE_C"/>
    <property type="match status" value="1"/>
</dbReference>
<dbReference type="InterPro" id="IPR001387">
    <property type="entry name" value="Cro/C1-type_HTH"/>
</dbReference>
<dbReference type="Proteomes" id="UP000248659">
    <property type="component" value="Unassembled WGS sequence"/>
</dbReference>
<name>A0ABX9DHD5_9RHOB</name>
<dbReference type="InterPro" id="IPR050807">
    <property type="entry name" value="TransReg_Diox_bact_type"/>
</dbReference>
<gene>
    <name evidence="3" type="ORF">BYZ73_13655</name>
</gene>
<dbReference type="Gene3D" id="1.10.260.40">
    <property type="entry name" value="lambda repressor-like DNA-binding domains"/>
    <property type="match status" value="1"/>
</dbReference>
<keyword evidence="1" id="KW-0238">DNA-binding</keyword>
<evidence type="ECO:0000256" key="1">
    <source>
        <dbReference type="ARBA" id="ARBA00023125"/>
    </source>
</evidence>
<keyword evidence="4" id="KW-1185">Reference proteome</keyword>
<comment type="caution">
    <text evidence="3">The sequence shown here is derived from an EMBL/GenBank/DDBJ whole genome shotgun (WGS) entry which is preliminary data.</text>
</comment>
<dbReference type="PANTHER" id="PTHR46797:SF2">
    <property type="entry name" value="TRANSCRIPTIONAL REGULATOR"/>
    <property type="match status" value="1"/>
</dbReference>
<reference evidence="3 4" key="1">
    <citation type="submission" date="2017-01" db="EMBL/GenBank/DDBJ databases">
        <title>Genome sequence of Rhodovulum viride JA756.</title>
        <authorList>
            <person name="Lakshmi K.V."/>
            <person name="Tushar L.D."/>
            <person name="Sasikala C."/>
            <person name="Venkataramana C."/>
        </authorList>
    </citation>
    <scope>NUCLEOTIDE SEQUENCE [LARGE SCALE GENOMIC DNA]</scope>
    <source>
        <strain evidence="3 4">JA756</strain>
    </source>
</reference>
<feature type="domain" description="HTH cro/C1-type" evidence="2">
    <location>
        <begin position="27"/>
        <end position="81"/>
    </location>
</feature>
<dbReference type="PROSITE" id="PS50943">
    <property type="entry name" value="HTH_CROC1"/>
    <property type="match status" value="1"/>
</dbReference>
<dbReference type="InterPro" id="IPR013096">
    <property type="entry name" value="Cupin_2"/>
</dbReference>
<dbReference type="EMBL" id="MUAV01000015">
    <property type="protein sequence ID" value="RAP40806.1"/>
    <property type="molecule type" value="Genomic_DNA"/>
</dbReference>
<dbReference type="Gene3D" id="2.60.120.10">
    <property type="entry name" value="Jelly Rolls"/>
    <property type="match status" value="1"/>
</dbReference>
<dbReference type="Pfam" id="PF01381">
    <property type="entry name" value="HTH_3"/>
    <property type="match status" value="1"/>
</dbReference>
<organism evidence="3 4">
    <name type="scientific">Rhodovulum viride</name>
    <dbReference type="NCBI Taxonomy" id="1231134"/>
    <lineage>
        <taxon>Bacteria</taxon>
        <taxon>Pseudomonadati</taxon>
        <taxon>Pseudomonadota</taxon>
        <taxon>Alphaproteobacteria</taxon>
        <taxon>Rhodobacterales</taxon>
        <taxon>Paracoccaceae</taxon>
        <taxon>Rhodovulum</taxon>
    </lineage>
</organism>
<evidence type="ECO:0000313" key="3">
    <source>
        <dbReference type="EMBL" id="RAP40806.1"/>
    </source>
</evidence>
<dbReference type="SMART" id="SM00530">
    <property type="entry name" value="HTH_XRE"/>
    <property type="match status" value="1"/>
</dbReference>
<dbReference type="Pfam" id="PF07883">
    <property type="entry name" value="Cupin_2"/>
    <property type="match status" value="1"/>
</dbReference>
<evidence type="ECO:0000313" key="4">
    <source>
        <dbReference type="Proteomes" id="UP000248659"/>
    </source>
</evidence>
<dbReference type="InterPro" id="IPR014710">
    <property type="entry name" value="RmlC-like_jellyroll"/>
</dbReference>
<dbReference type="SUPFAM" id="SSF47413">
    <property type="entry name" value="lambda repressor-like DNA-binding domains"/>
    <property type="match status" value="1"/>
</dbReference>
<sequence length="204" mass="22383">MTQTDPNSPDTDPAGTVEADLSLGQAVRRARQGRDMSLKQVADGAGISVGLMSQIERGISSPSIRVLRAICAVLDIPVLSLFVWDDHLSDREARMIVRADRRRSIDFGDRGMVKSFVTAHDAGTLQVMDIVLQPRGGSGEDAYRHAGEECGLVLGGRLEIWIDGHAFHLNEGDSFHFESALPHKFRNLSDGPTRVLWITTPPVW</sequence>